<dbReference type="Proteomes" id="UP001551695">
    <property type="component" value="Unassembled WGS sequence"/>
</dbReference>
<evidence type="ECO:0000313" key="2">
    <source>
        <dbReference type="Proteomes" id="UP001551695"/>
    </source>
</evidence>
<evidence type="ECO:0000313" key="1">
    <source>
        <dbReference type="EMBL" id="MEV0710218.1"/>
    </source>
</evidence>
<accession>A0ABV3FXX4</accession>
<dbReference type="EMBL" id="JBFAKC010000010">
    <property type="protein sequence ID" value="MEV0710218.1"/>
    <property type="molecule type" value="Genomic_DNA"/>
</dbReference>
<name>A0ABV3FXX4_9NOCA</name>
<comment type="caution">
    <text evidence="1">The sequence shown here is derived from an EMBL/GenBank/DDBJ whole genome shotgun (WGS) entry which is preliminary data.</text>
</comment>
<proteinExistence type="predicted"/>
<keyword evidence="2" id="KW-1185">Reference proteome</keyword>
<organism evidence="1 2">
    <name type="scientific">Nocardia aurea</name>
    <dbReference type="NCBI Taxonomy" id="2144174"/>
    <lineage>
        <taxon>Bacteria</taxon>
        <taxon>Bacillati</taxon>
        <taxon>Actinomycetota</taxon>
        <taxon>Actinomycetes</taxon>
        <taxon>Mycobacteriales</taxon>
        <taxon>Nocardiaceae</taxon>
        <taxon>Nocardia</taxon>
    </lineage>
</organism>
<protein>
    <submittedName>
        <fullName evidence="1">Uncharacterized protein</fullName>
    </submittedName>
</protein>
<dbReference type="RefSeq" id="WP_357786004.1">
    <property type="nucleotide sequence ID" value="NZ_JBFAKC010000010.1"/>
</dbReference>
<gene>
    <name evidence="1" type="ORF">AB0I48_21860</name>
</gene>
<reference evidence="1 2" key="1">
    <citation type="submission" date="2024-06" db="EMBL/GenBank/DDBJ databases">
        <title>The Natural Products Discovery Center: Release of the First 8490 Sequenced Strains for Exploring Actinobacteria Biosynthetic Diversity.</title>
        <authorList>
            <person name="Kalkreuter E."/>
            <person name="Kautsar S.A."/>
            <person name="Yang D."/>
            <person name="Bader C.D."/>
            <person name="Teijaro C.N."/>
            <person name="Fluegel L."/>
            <person name="Davis C.M."/>
            <person name="Simpson J.R."/>
            <person name="Lauterbach L."/>
            <person name="Steele A.D."/>
            <person name="Gui C."/>
            <person name="Meng S."/>
            <person name="Li G."/>
            <person name="Viehrig K."/>
            <person name="Ye F."/>
            <person name="Su P."/>
            <person name="Kiefer A.F."/>
            <person name="Nichols A."/>
            <person name="Cepeda A.J."/>
            <person name="Yan W."/>
            <person name="Fan B."/>
            <person name="Jiang Y."/>
            <person name="Adhikari A."/>
            <person name="Zheng C.-J."/>
            <person name="Schuster L."/>
            <person name="Cowan T.M."/>
            <person name="Smanski M.J."/>
            <person name="Chevrette M.G."/>
            <person name="De Carvalho L.P.S."/>
            <person name="Shen B."/>
        </authorList>
    </citation>
    <scope>NUCLEOTIDE SEQUENCE [LARGE SCALE GENOMIC DNA]</scope>
    <source>
        <strain evidence="1 2">NPDC050403</strain>
    </source>
</reference>
<sequence length="117" mass="13199">MCATTVEYGQPRVLCYAPSDGGPWVFFDCLQEVTHRYVPGAGRMDAESDADPLVRDIRTPAAGFEDGLVLTLYGKMLRWRPGWWIHQPGETATDEQKAIAEQLRNIEADDPSRGFRR</sequence>